<evidence type="ECO:0000313" key="2">
    <source>
        <dbReference type="Proteomes" id="UP001303046"/>
    </source>
</evidence>
<organism evidence="1 2">
    <name type="scientific">Necator americanus</name>
    <name type="common">Human hookworm</name>
    <dbReference type="NCBI Taxonomy" id="51031"/>
    <lineage>
        <taxon>Eukaryota</taxon>
        <taxon>Metazoa</taxon>
        <taxon>Ecdysozoa</taxon>
        <taxon>Nematoda</taxon>
        <taxon>Chromadorea</taxon>
        <taxon>Rhabditida</taxon>
        <taxon>Rhabditina</taxon>
        <taxon>Rhabditomorpha</taxon>
        <taxon>Strongyloidea</taxon>
        <taxon>Ancylostomatidae</taxon>
        <taxon>Bunostominae</taxon>
        <taxon>Necator</taxon>
    </lineage>
</organism>
<evidence type="ECO:0000313" key="1">
    <source>
        <dbReference type="EMBL" id="KAK6747854.1"/>
    </source>
</evidence>
<name>A0ABR1DBI8_NECAM</name>
<reference evidence="1 2" key="1">
    <citation type="submission" date="2023-08" db="EMBL/GenBank/DDBJ databases">
        <title>A Necator americanus chromosomal reference genome.</title>
        <authorList>
            <person name="Ilik V."/>
            <person name="Petrzelkova K.J."/>
            <person name="Pardy F."/>
            <person name="Fuh T."/>
            <person name="Niatou-Singa F.S."/>
            <person name="Gouil Q."/>
            <person name="Baker L."/>
            <person name="Ritchie M.E."/>
            <person name="Jex A.R."/>
            <person name="Gazzola D."/>
            <person name="Li H."/>
            <person name="Toshio Fujiwara R."/>
            <person name="Zhan B."/>
            <person name="Aroian R.V."/>
            <person name="Pafco B."/>
            <person name="Schwarz E.M."/>
        </authorList>
    </citation>
    <scope>NUCLEOTIDE SEQUENCE [LARGE SCALE GENOMIC DNA]</scope>
    <source>
        <strain evidence="1 2">Aroian</strain>
        <tissue evidence="1">Whole animal</tissue>
    </source>
</reference>
<comment type="caution">
    <text evidence="1">The sequence shown here is derived from an EMBL/GenBank/DDBJ whole genome shotgun (WGS) entry which is preliminary data.</text>
</comment>
<keyword evidence="2" id="KW-1185">Reference proteome</keyword>
<accession>A0ABR1DBI8</accession>
<proteinExistence type="predicted"/>
<protein>
    <submittedName>
        <fullName evidence="1">Uncharacterized protein</fullName>
    </submittedName>
</protein>
<dbReference type="EMBL" id="JAVFWL010000004">
    <property type="protein sequence ID" value="KAK6747854.1"/>
    <property type="molecule type" value="Genomic_DNA"/>
</dbReference>
<gene>
    <name evidence="1" type="primary">Necator_chrIV.g14112</name>
    <name evidence="1" type="ORF">RB195_000818</name>
</gene>
<sequence length="80" mass="9205">MRLEEFTQRIVDNYIANVTKQLTEVHNAKVIRSPITNHVIICSTNFKQSSSKSWKQQASIKQNCLSQLVSSCRTTNLHKE</sequence>
<dbReference type="Proteomes" id="UP001303046">
    <property type="component" value="Unassembled WGS sequence"/>
</dbReference>